<reference evidence="3" key="1">
    <citation type="submission" date="2021-01" db="EMBL/GenBank/DDBJ databases">
        <authorList>
            <person name="Kaushik A."/>
        </authorList>
    </citation>
    <scope>NUCLEOTIDE SEQUENCE</scope>
    <source>
        <strain evidence="3">AG4-R118</strain>
    </source>
</reference>
<protein>
    <submittedName>
        <fullName evidence="3">Uncharacterized protein</fullName>
    </submittedName>
</protein>
<keyword evidence="1" id="KW-0812">Transmembrane</keyword>
<feature type="transmembrane region" description="Helical" evidence="1">
    <location>
        <begin position="206"/>
        <end position="228"/>
    </location>
</feature>
<evidence type="ECO:0000313" key="3">
    <source>
        <dbReference type="EMBL" id="CAE6491017.1"/>
    </source>
</evidence>
<organism evidence="3 4">
    <name type="scientific">Rhizoctonia solani</name>
    <dbReference type="NCBI Taxonomy" id="456999"/>
    <lineage>
        <taxon>Eukaryota</taxon>
        <taxon>Fungi</taxon>
        <taxon>Dikarya</taxon>
        <taxon>Basidiomycota</taxon>
        <taxon>Agaricomycotina</taxon>
        <taxon>Agaricomycetes</taxon>
        <taxon>Cantharellales</taxon>
        <taxon>Ceratobasidiaceae</taxon>
        <taxon>Rhizoctonia</taxon>
    </lineage>
</organism>
<feature type="non-terminal residue" evidence="3">
    <location>
        <position position="1"/>
    </location>
</feature>
<proteinExistence type="predicted"/>
<keyword evidence="1" id="KW-1133">Transmembrane helix</keyword>
<keyword evidence="2" id="KW-0732">Signal</keyword>
<dbReference type="EMBL" id="CAJMWX010001478">
    <property type="protein sequence ID" value="CAE6491017.1"/>
    <property type="molecule type" value="Genomic_DNA"/>
</dbReference>
<evidence type="ECO:0000256" key="2">
    <source>
        <dbReference type="SAM" id="SignalP"/>
    </source>
</evidence>
<comment type="caution">
    <text evidence="3">The sequence shown here is derived from an EMBL/GenBank/DDBJ whole genome shotgun (WGS) entry which is preliminary data.</text>
</comment>
<sequence length="238" mass="26368">MWAHSLFLLVSFIAMHRNWVEAGNTTCLTTSVDWFTQSVGETPCRVYEQLRQICNPKYEVGNMDWELPGDKCDVGDCCCNTVAFALSMLCMNCQYGREINAPDGTYPKYLNTCGQITNTTLPAAIQKAACSSGIKLPSYVYRPSWQTSGAWYYEYTRSQAELKIQSGENGTEYKCNGLIANESTSAIPVPTSDAPLDKTHIPTGGIIGFTLGGIALLCLGAICGYLFSNWRTRRESRR</sequence>
<name>A0A8H3CP87_9AGAM</name>
<feature type="chain" id="PRO_5034571023" evidence="2">
    <location>
        <begin position="23"/>
        <end position="238"/>
    </location>
</feature>
<evidence type="ECO:0000313" key="4">
    <source>
        <dbReference type="Proteomes" id="UP000663888"/>
    </source>
</evidence>
<feature type="signal peptide" evidence="2">
    <location>
        <begin position="1"/>
        <end position="22"/>
    </location>
</feature>
<dbReference type="Proteomes" id="UP000663888">
    <property type="component" value="Unassembled WGS sequence"/>
</dbReference>
<dbReference type="AlphaFoldDB" id="A0A8H3CP87"/>
<evidence type="ECO:0000256" key="1">
    <source>
        <dbReference type="SAM" id="Phobius"/>
    </source>
</evidence>
<keyword evidence="1" id="KW-0472">Membrane</keyword>
<gene>
    <name evidence="3" type="ORF">RDB_LOCUS139944</name>
</gene>
<accession>A0A8H3CP87</accession>